<evidence type="ECO:0000313" key="3">
    <source>
        <dbReference type="Proteomes" id="UP000002624"/>
    </source>
</evidence>
<keyword evidence="1" id="KW-0812">Transmembrane</keyword>
<name>C6H1G4_AJECH</name>
<dbReference type="EMBL" id="GG692419">
    <property type="protein sequence ID" value="EER44967.1"/>
    <property type="molecule type" value="Genomic_DNA"/>
</dbReference>
<dbReference type="AlphaFoldDB" id="C6H1G4"/>
<evidence type="ECO:0000313" key="2">
    <source>
        <dbReference type="EMBL" id="EER44967.1"/>
    </source>
</evidence>
<feature type="transmembrane region" description="Helical" evidence="1">
    <location>
        <begin position="6"/>
        <end position="28"/>
    </location>
</feature>
<organism evidence="2 3">
    <name type="scientific">Ajellomyces capsulatus (strain H143)</name>
    <name type="common">Darling's disease fungus</name>
    <name type="synonym">Histoplasma capsulatum</name>
    <dbReference type="NCBI Taxonomy" id="544712"/>
    <lineage>
        <taxon>Eukaryota</taxon>
        <taxon>Fungi</taxon>
        <taxon>Dikarya</taxon>
        <taxon>Ascomycota</taxon>
        <taxon>Pezizomycotina</taxon>
        <taxon>Eurotiomycetes</taxon>
        <taxon>Eurotiomycetidae</taxon>
        <taxon>Onygenales</taxon>
        <taxon>Ajellomycetaceae</taxon>
        <taxon>Histoplasma</taxon>
    </lineage>
</organism>
<accession>C6H1G4</accession>
<keyword evidence="1" id="KW-1133">Transmembrane helix</keyword>
<dbReference type="Proteomes" id="UP000002624">
    <property type="component" value="Unassembled WGS sequence"/>
</dbReference>
<keyword evidence="1" id="KW-0472">Membrane</keyword>
<evidence type="ECO:0000256" key="1">
    <source>
        <dbReference type="SAM" id="Phobius"/>
    </source>
</evidence>
<dbReference type="HOGENOM" id="CLU_3068087_0_0_1"/>
<reference evidence="3" key="1">
    <citation type="submission" date="2009-05" db="EMBL/GenBank/DDBJ databases">
        <title>The genome sequence of Ajellomyces capsulatus strain H143.</title>
        <authorList>
            <person name="Champion M."/>
            <person name="Cuomo C.A."/>
            <person name="Ma L.-J."/>
            <person name="Henn M.R."/>
            <person name="Sil A."/>
            <person name="Goldman B."/>
            <person name="Young S.K."/>
            <person name="Kodira C.D."/>
            <person name="Zeng Q."/>
            <person name="Koehrsen M."/>
            <person name="Alvarado L."/>
            <person name="Berlin A.M."/>
            <person name="Borenstein D."/>
            <person name="Chen Z."/>
            <person name="Engels R."/>
            <person name="Freedman E."/>
            <person name="Gellesch M."/>
            <person name="Goldberg J."/>
            <person name="Griggs A."/>
            <person name="Gujja S."/>
            <person name="Heiman D.I."/>
            <person name="Hepburn T.A."/>
            <person name="Howarth C."/>
            <person name="Jen D."/>
            <person name="Larson L."/>
            <person name="Lewis B."/>
            <person name="Mehta T."/>
            <person name="Park D."/>
            <person name="Pearson M."/>
            <person name="Roberts A."/>
            <person name="Saif S."/>
            <person name="Shea T.D."/>
            <person name="Shenoy N."/>
            <person name="Sisk P."/>
            <person name="Stolte C."/>
            <person name="Sykes S."/>
            <person name="Walk T."/>
            <person name="White J."/>
            <person name="Yandava C."/>
            <person name="Klein B."/>
            <person name="McEwen J.G."/>
            <person name="Puccia R."/>
            <person name="Goldman G.H."/>
            <person name="Felipe M.S."/>
            <person name="Nino-Vega G."/>
            <person name="San-Blas G."/>
            <person name="Taylor J.W."/>
            <person name="Mendoza L."/>
            <person name="Galagan J.E."/>
            <person name="Nusbaum C."/>
            <person name="Birren B.W."/>
        </authorList>
    </citation>
    <scope>NUCLEOTIDE SEQUENCE [LARGE SCALE GENOMIC DNA]</scope>
    <source>
        <strain evidence="3">H143</strain>
    </source>
</reference>
<gene>
    <name evidence="2" type="ORF">HCDG_00546</name>
</gene>
<dbReference type="VEuPathDB" id="FungiDB:HCDG_00546"/>
<sequence>MVIGSLAWMCALSYIMHVQCIAILLLFLKSSVSRKEISLQSSDIKTMDGGKQK</sequence>
<protein>
    <submittedName>
        <fullName evidence="2">SH3 domain-containing protein</fullName>
    </submittedName>
</protein>
<proteinExistence type="predicted"/>